<comment type="caution">
    <text evidence="3">The sequence shown here is derived from an EMBL/GenBank/DDBJ whole genome shotgun (WGS) entry which is preliminary data.</text>
</comment>
<evidence type="ECO:0000313" key="4">
    <source>
        <dbReference type="Proteomes" id="UP000469523"/>
    </source>
</evidence>
<dbReference type="EMBL" id="VUNQ01000011">
    <property type="protein sequence ID" value="MSU01201.1"/>
    <property type="molecule type" value="Genomic_DNA"/>
</dbReference>
<dbReference type="InterPro" id="IPR042070">
    <property type="entry name" value="PucR_C-HTH_sf"/>
</dbReference>
<feature type="domain" description="GGDEF" evidence="2">
    <location>
        <begin position="290"/>
        <end position="425"/>
    </location>
</feature>
<dbReference type="InterPro" id="IPR012914">
    <property type="entry name" value="PucR_dom"/>
</dbReference>
<evidence type="ECO:0000256" key="1">
    <source>
        <dbReference type="ARBA" id="ARBA00006754"/>
    </source>
</evidence>
<dbReference type="AlphaFoldDB" id="A0A6N7XGN3"/>
<evidence type="ECO:0000313" key="3">
    <source>
        <dbReference type="EMBL" id="MSU01201.1"/>
    </source>
</evidence>
<dbReference type="PANTHER" id="PTHR33744:SF1">
    <property type="entry name" value="DNA-BINDING TRANSCRIPTIONAL ACTIVATOR ADER"/>
    <property type="match status" value="1"/>
</dbReference>
<dbReference type="InterPro" id="IPR000160">
    <property type="entry name" value="GGDEF_dom"/>
</dbReference>
<dbReference type="Pfam" id="PF17853">
    <property type="entry name" value="GGDEF_2"/>
    <property type="match status" value="1"/>
</dbReference>
<gene>
    <name evidence="3" type="ORF">FYJ83_06925</name>
</gene>
<proteinExistence type="inferred from homology"/>
<evidence type="ECO:0000259" key="2">
    <source>
        <dbReference type="PROSITE" id="PS50887"/>
    </source>
</evidence>
<dbReference type="Pfam" id="PF07905">
    <property type="entry name" value="PucR"/>
    <property type="match status" value="1"/>
</dbReference>
<protein>
    <recommendedName>
        <fullName evidence="2">GGDEF domain-containing protein</fullName>
    </recommendedName>
</protein>
<dbReference type="Pfam" id="PF13556">
    <property type="entry name" value="HTH_30"/>
    <property type="match status" value="1"/>
</dbReference>
<dbReference type="PANTHER" id="PTHR33744">
    <property type="entry name" value="CARBOHYDRATE DIACID REGULATOR"/>
    <property type="match status" value="1"/>
</dbReference>
<dbReference type="PROSITE" id="PS50887">
    <property type="entry name" value="GGDEF"/>
    <property type="match status" value="1"/>
</dbReference>
<dbReference type="Proteomes" id="UP000469523">
    <property type="component" value="Unassembled WGS sequence"/>
</dbReference>
<dbReference type="InterPro" id="IPR025736">
    <property type="entry name" value="PucR_C-HTH_dom"/>
</dbReference>
<keyword evidence="4" id="KW-1185">Reference proteome</keyword>
<accession>A0A6N7XGN3</accession>
<dbReference type="Gene3D" id="1.10.10.2840">
    <property type="entry name" value="PucR C-terminal helix-turn-helix domain"/>
    <property type="match status" value="1"/>
</dbReference>
<sequence>MIKVKDLLEQFEDFKVLAGEKGLNKNVSTVSIMDAPDIYNWMKGGEFLVTTGYIMRDNPLELKNLVIKLHENKAAALGIKVGRFIEKLPDEVKRIGDELNFPIIYVPKNYAFTDIINPVLSRIVNEQAKKLMMSEEIHKSFTQIVIQGKGTSHIVDTLYKILDKDIAFIDLVFNRNYIRCTSDKFKEDIDNLGIKNISDKYYSYPVQIGSSIYGYLVVENLQEKPLEDLDNITIEHASTVLKLNIQKEISNHQIEQKYRDEFIQDLIINNIKTVEEANNRAALYGWKIENGLICLIVDIDNFKEKFITLENTQELESERDKIFRLSNFKMKRSFKQCFYTIYSDNIVFLVEPDEKPIENFTKRLENVAEELRREIKENSKFTVSIGIGTYQESIIDIYISFVEAQKAVRIGRTVYEKDKIYSYSKLGVYKMLYNLSLEEDTSRFCSEYLQNLLDYDNENNSAYMETLKTIVKNDWNLKQASEEMFIHYNTIKYRFNKICEIIDLDLGNREDKFKIELCLKLMNMSKQYSLYMKTKI</sequence>
<dbReference type="RefSeq" id="WP_154439613.1">
    <property type="nucleotide sequence ID" value="NZ_JAHLPJ010000001.1"/>
</dbReference>
<organism evidence="3 4">
    <name type="scientific">Tissierella pigra</name>
    <dbReference type="NCBI Taxonomy" id="2607614"/>
    <lineage>
        <taxon>Bacteria</taxon>
        <taxon>Bacillati</taxon>
        <taxon>Bacillota</taxon>
        <taxon>Tissierellia</taxon>
        <taxon>Tissierellales</taxon>
        <taxon>Tissierellaceae</taxon>
        <taxon>Tissierella</taxon>
    </lineage>
</organism>
<name>A0A6N7XGN3_9FIRM</name>
<dbReference type="InterPro" id="IPR041522">
    <property type="entry name" value="CdaR_GGDEF"/>
</dbReference>
<reference evidence="3 4" key="1">
    <citation type="submission" date="2019-09" db="EMBL/GenBank/DDBJ databases">
        <title>In-depth cultivation of the pig gut microbiome towards novel bacterial diversity and tailored functional studies.</title>
        <authorList>
            <person name="Wylensek D."/>
            <person name="Hitch T.C.A."/>
            <person name="Clavel T."/>
        </authorList>
    </citation>
    <scope>NUCLEOTIDE SEQUENCE [LARGE SCALE GENOMIC DNA]</scope>
    <source>
        <strain evidence="3 4">WCA3-693-APC-4?</strain>
    </source>
</reference>
<dbReference type="InterPro" id="IPR051448">
    <property type="entry name" value="CdaR-like_regulators"/>
</dbReference>
<comment type="similarity">
    <text evidence="1">Belongs to the CdaR family.</text>
</comment>